<dbReference type="InterPro" id="IPR023393">
    <property type="entry name" value="START-like_dom_sf"/>
</dbReference>
<dbReference type="InterPro" id="IPR005031">
    <property type="entry name" value="COQ10_START"/>
</dbReference>
<sequence>MSSPAISLISSSSSLRISHVFPTKGNAIQSNAIFSCRVSSLKPPSLNSIFIRIPYGSKKIKKASFFKSSTPFSPVMEWQDCTAKIEVDVPASVAYNCYSDREAIPNWMPFISSVKVLEDKPDLSRWSLKYNAFSRDLEFSWLARNMQPIPNQKIHWRSLEGLPNRGTVRFYPKGPSSCLIELTVSYEVPQLLTPVASVLQPFLENLLKSCLDRFAKYAKSTGSTR</sequence>
<accession>A0ABR2TTU7</accession>
<keyword evidence="3" id="KW-1185">Reference proteome</keyword>
<dbReference type="PANTHER" id="PTHR33824:SF7">
    <property type="entry name" value="POLYKETIDE CYCLASE_DEHYDRASE AND LIPID TRANSPORT SUPERFAMILY PROTEIN"/>
    <property type="match status" value="1"/>
</dbReference>
<evidence type="ECO:0000313" key="2">
    <source>
        <dbReference type="EMBL" id="KAK9040775.1"/>
    </source>
</evidence>
<dbReference type="PANTHER" id="PTHR33824">
    <property type="entry name" value="POLYKETIDE CYCLASE/DEHYDRASE AND LIPID TRANSPORT SUPERFAMILY PROTEIN"/>
    <property type="match status" value="1"/>
</dbReference>
<comment type="caution">
    <text evidence="2">The sequence shown here is derived from an EMBL/GenBank/DDBJ whole genome shotgun (WGS) entry which is preliminary data.</text>
</comment>
<dbReference type="CDD" id="cd07817">
    <property type="entry name" value="SRPBCC_8"/>
    <property type="match status" value="1"/>
</dbReference>
<dbReference type="InterPro" id="IPR047137">
    <property type="entry name" value="ORF3"/>
</dbReference>
<dbReference type="Pfam" id="PF03364">
    <property type="entry name" value="Polyketide_cyc"/>
    <property type="match status" value="1"/>
</dbReference>
<reference evidence="2 3" key="1">
    <citation type="journal article" date="2024" name="G3 (Bethesda)">
        <title>Genome assembly of Hibiscus sabdariffa L. provides insights into metabolisms of medicinal natural products.</title>
        <authorList>
            <person name="Kim T."/>
        </authorList>
    </citation>
    <scope>NUCLEOTIDE SEQUENCE [LARGE SCALE GENOMIC DNA]</scope>
    <source>
        <strain evidence="2">TK-2024</strain>
        <tissue evidence="2">Old leaves</tissue>
    </source>
</reference>
<dbReference type="Gene3D" id="3.30.530.20">
    <property type="match status" value="1"/>
</dbReference>
<evidence type="ECO:0000259" key="1">
    <source>
        <dbReference type="Pfam" id="PF03364"/>
    </source>
</evidence>
<dbReference type="SUPFAM" id="SSF55961">
    <property type="entry name" value="Bet v1-like"/>
    <property type="match status" value="1"/>
</dbReference>
<gene>
    <name evidence="2" type="ORF">V6N11_015915</name>
</gene>
<protein>
    <recommendedName>
        <fullName evidence="1">Coenzyme Q-binding protein COQ10 START domain-containing protein</fullName>
    </recommendedName>
</protein>
<feature type="domain" description="Coenzyme Q-binding protein COQ10 START" evidence="1">
    <location>
        <begin position="87"/>
        <end position="214"/>
    </location>
</feature>
<dbReference type="Proteomes" id="UP001396334">
    <property type="component" value="Unassembled WGS sequence"/>
</dbReference>
<evidence type="ECO:0000313" key="3">
    <source>
        <dbReference type="Proteomes" id="UP001396334"/>
    </source>
</evidence>
<dbReference type="EMBL" id="JBBPBN010000004">
    <property type="protein sequence ID" value="KAK9040775.1"/>
    <property type="molecule type" value="Genomic_DNA"/>
</dbReference>
<proteinExistence type="predicted"/>
<organism evidence="2 3">
    <name type="scientific">Hibiscus sabdariffa</name>
    <name type="common">roselle</name>
    <dbReference type="NCBI Taxonomy" id="183260"/>
    <lineage>
        <taxon>Eukaryota</taxon>
        <taxon>Viridiplantae</taxon>
        <taxon>Streptophyta</taxon>
        <taxon>Embryophyta</taxon>
        <taxon>Tracheophyta</taxon>
        <taxon>Spermatophyta</taxon>
        <taxon>Magnoliopsida</taxon>
        <taxon>eudicotyledons</taxon>
        <taxon>Gunneridae</taxon>
        <taxon>Pentapetalae</taxon>
        <taxon>rosids</taxon>
        <taxon>malvids</taxon>
        <taxon>Malvales</taxon>
        <taxon>Malvaceae</taxon>
        <taxon>Malvoideae</taxon>
        <taxon>Hibiscus</taxon>
    </lineage>
</organism>
<name>A0ABR2TTU7_9ROSI</name>